<feature type="region of interest" description="Disordered" evidence="1">
    <location>
        <begin position="385"/>
        <end position="412"/>
    </location>
</feature>
<sequence length="412" mass="45708">MTGTTPTTHPEMPGLAPGQRDPRLDFFRGLSLIMIFMNHVPGTFFENLTSRNFGLSDAAEGFVFMSGCAVALAYGPKMKNGLGVDVVRKGWGRAWQLYLVHMMTTVWAMALVAGGVLWLGADEVLLNNSFNLLWKQPVEVILGVATLGHQFGYVNILPMYAVLMLGAPFLVRLGQRSPMALLAFSVGFWILTFALSLDLPNYPQPGGWFFNPFAWQLIFTLGILTGLALREGRRFVPVKPWLVWIAAIWLVFCFAWVQDVDLKEWMNQTLNALRAQGVPGLVAGFDKTFVSMPRLTHFIALAYILSMPLGIPKFAASQAMEPVRLIGRHSLPVFATGTVIAIFAQVVKDVHPAGIEQDMLLVLGGLFAQWCLAYALEWNRQRDGRTKPPVVRETEPEVAPHRLPVTPSTSLR</sequence>
<feature type="transmembrane region" description="Helical" evidence="2">
    <location>
        <begin position="295"/>
        <end position="316"/>
    </location>
</feature>
<feature type="compositionally biased region" description="Basic and acidic residues" evidence="1">
    <location>
        <begin position="385"/>
        <end position="400"/>
    </location>
</feature>
<feature type="transmembrane region" description="Helical" evidence="2">
    <location>
        <begin position="359"/>
        <end position="376"/>
    </location>
</feature>
<dbReference type="PANTHER" id="PTHR38592:SF3">
    <property type="entry name" value="BLL4819 PROTEIN"/>
    <property type="match status" value="1"/>
</dbReference>
<dbReference type="PIRSF" id="PIRSF028704">
    <property type="entry name" value="UPC028704"/>
    <property type="match status" value="1"/>
</dbReference>
<protein>
    <submittedName>
        <fullName evidence="3">OpgC domain-containing protein</fullName>
    </submittedName>
</protein>
<dbReference type="AlphaFoldDB" id="A0A443IRN1"/>
<evidence type="ECO:0000256" key="2">
    <source>
        <dbReference type="SAM" id="Phobius"/>
    </source>
</evidence>
<reference evidence="3 4" key="1">
    <citation type="submission" date="2019-01" db="EMBL/GenBank/DDBJ databases">
        <title>Sinorhodobacter populi sp. nov. isolated from the symptomatic bark tissue of Populus euramericana canker.</title>
        <authorList>
            <person name="Xu G."/>
        </authorList>
    </citation>
    <scope>NUCLEOTIDE SEQUENCE [LARGE SCALE GENOMIC DNA]</scope>
    <source>
        <strain evidence="3 4">2D-5</strain>
    </source>
</reference>
<keyword evidence="4" id="KW-1185">Reference proteome</keyword>
<accession>A0A443IRN1</accession>
<keyword evidence="2" id="KW-0472">Membrane</keyword>
<feature type="transmembrane region" description="Helical" evidence="2">
    <location>
        <begin position="209"/>
        <end position="229"/>
    </location>
</feature>
<evidence type="ECO:0000256" key="1">
    <source>
        <dbReference type="SAM" id="MobiDB-lite"/>
    </source>
</evidence>
<organism evidence="3 4">
    <name type="scientific">Paenirhodobacter populi</name>
    <dbReference type="NCBI Taxonomy" id="2306993"/>
    <lineage>
        <taxon>Bacteria</taxon>
        <taxon>Pseudomonadati</taxon>
        <taxon>Pseudomonadota</taxon>
        <taxon>Alphaproteobacteria</taxon>
        <taxon>Rhodobacterales</taxon>
        <taxon>Rhodobacter group</taxon>
        <taxon>Paenirhodobacter</taxon>
    </lineage>
</organism>
<feature type="transmembrane region" description="Helical" evidence="2">
    <location>
        <begin position="97"/>
        <end position="120"/>
    </location>
</feature>
<dbReference type="RefSeq" id="WP_128270102.1">
    <property type="nucleotide sequence ID" value="NZ_SAUW01000013.1"/>
</dbReference>
<dbReference type="Proteomes" id="UP000285710">
    <property type="component" value="Unassembled WGS sequence"/>
</dbReference>
<reference evidence="3 4" key="2">
    <citation type="submission" date="2019-01" db="EMBL/GenBank/DDBJ databases">
        <authorList>
            <person name="Li Y."/>
        </authorList>
    </citation>
    <scope>NUCLEOTIDE SEQUENCE [LARGE SCALE GENOMIC DNA]</scope>
    <source>
        <strain evidence="3 4">2D-5</strain>
    </source>
</reference>
<evidence type="ECO:0000313" key="4">
    <source>
        <dbReference type="Proteomes" id="UP000285710"/>
    </source>
</evidence>
<evidence type="ECO:0000313" key="3">
    <source>
        <dbReference type="EMBL" id="RWR09987.1"/>
    </source>
</evidence>
<gene>
    <name evidence="3" type="ORF">D2T33_13420</name>
</gene>
<keyword evidence="2" id="KW-1133">Transmembrane helix</keyword>
<name>A0A443IRN1_9RHOB</name>
<keyword evidence="2" id="KW-0812">Transmembrane</keyword>
<proteinExistence type="predicted"/>
<feature type="transmembrane region" description="Helical" evidence="2">
    <location>
        <begin position="140"/>
        <end position="167"/>
    </location>
</feature>
<comment type="caution">
    <text evidence="3">The sequence shown here is derived from an EMBL/GenBank/DDBJ whole genome shotgun (WGS) entry which is preliminary data.</text>
</comment>
<dbReference type="EMBL" id="SAUW01000013">
    <property type="protein sequence ID" value="RWR09987.1"/>
    <property type="molecule type" value="Genomic_DNA"/>
</dbReference>
<dbReference type="Pfam" id="PF10129">
    <property type="entry name" value="OpgC_C"/>
    <property type="match status" value="1"/>
</dbReference>
<feature type="transmembrane region" description="Helical" evidence="2">
    <location>
        <begin position="328"/>
        <end position="347"/>
    </location>
</feature>
<feature type="region of interest" description="Disordered" evidence="1">
    <location>
        <begin position="1"/>
        <end position="20"/>
    </location>
</feature>
<dbReference type="InterPro" id="IPR014550">
    <property type="entry name" value="UCP028704_OpgC"/>
</dbReference>
<feature type="transmembrane region" description="Helical" evidence="2">
    <location>
        <begin position="241"/>
        <end position="257"/>
    </location>
</feature>
<dbReference type="PANTHER" id="PTHR38592">
    <property type="entry name" value="BLL4819 PROTEIN"/>
    <property type="match status" value="1"/>
</dbReference>
<feature type="transmembrane region" description="Helical" evidence="2">
    <location>
        <begin position="179"/>
        <end position="197"/>
    </location>
</feature>